<accession>A0A7C8ZI18</accession>
<dbReference type="EMBL" id="GISG01134868">
    <property type="protein sequence ID" value="MBA4643699.1"/>
    <property type="molecule type" value="Transcribed_RNA"/>
</dbReference>
<reference evidence="2" key="1">
    <citation type="journal article" date="2013" name="J. Plant Res.">
        <title>Effect of fungi and light on seed germination of three Opuntia species from semiarid lands of central Mexico.</title>
        <authorList>
            <person name="Delgado-Sanchez P."/>
            <person name="Jimenez-Bremont J.F."/>
            <person name="Guerrero-Gonzalez Mde L."/>
            <person name="Flores J."/>
        </authorList>
    </citation>
    <scope>NUCLEOTIDE SEQUENCE</scope>
    <source>
        <tissue evidence="2">Cladode</tissue>
    </source>
</reference>
<proteinExistence type="predicted"/>
<protein>
    <submittedName>
        <fullName evidence="2">Uncharacterized protein</fullName>
    </submittedName>
</protein>
<feature type="region of interest" description="Disordered" evidence="1">
    <location>
        <begin position="1"/>
        <end position="29"/>
    </location>
</feature>
<reference evidence="2" key="2">
    <citation type="submission" date="2020-07" db="EMBL/GenBank/DDBJ databases">
        <authorList>
            <person name="Vera ALvarez R."/>
            <person name="Arias-Moreno D.M."/>
            <person name="Jimenez-Jacinto V."/>
            <person name="Jimenez-Bremont J.F."/>
            <person name="Swaminathan K."/>
            <person name="Moose S.P."/>
            <person name="Guerrero-Gonzalez M.L."/>
            <person name="Marino-Ramirez L."/>
            <person name="Landsman D."/>
            <person name="Rodriguez-Kessler M."/>
            <person name="Delgado-Sanchez P."/>
        </authorList>
    </citation>
    <scope>NUCLEOTIDE SEQUENCE</scope>
    <source>
        <tissue evidence="2">Cladode</tissue>
    </source>
</reference>
<sequence>MSCSRKRKSGGGMSSGSKRQAGGGNSGMDEEVSNALHILRIREEGRQKPLLSQQVSARLRNHPEIGHKAPEYVFRILHYIVTQKQEYFLGLDDDFVVPYVKLSGFDV</sequence>
<name>A0A7C8ZI18_OPUST</name>
<dbReference type="AlphaFoldDB" id="A0A7C8ZI18"/>
<evidence type="ECO:0000256" key="1">
    <source>
        <dbReference type="SAM" id="MobiDB-lite"/>
    </source>
</evidence>
<organism evidence="2">
    <name type="scientific">Opuntia streptacantha</name>
    <name type="common">Prickly pear cactus</name>
    <name type="synonym">Opuntia cardona</name>
    <dbReference type="NCBI Taxonomy" id="393608"/>
    <lineage>
        <taxon>Eukaryota</taxon>
        <taxon>Viridiplantae</taxon>
        <taxon>Streptophyta</taxon>
        <taxon>Embryophyta</taxon>
        <taxon>Tracheophyta</taxon>
        <taxon>Spermatophyta</taxon>
        <taxon>Magnoliopsida</taxon>
        <taxon>eudicotyledons</taxon>
        <taxon>Gunneridae</taxon>
        <taxon>Pentapetalae</taxon>
        <taxon>Caryophyllales</taxon>
        <taxon>Cactineae</taxon>
        <taxon>Cactaceae</taxon>
        <taxon>Opuntioideae</taxon>
        <taxon>Opuntia</taxon>
    </lineage>
</organism>
<evidence type="ECO:0000313" key="2">
    <source>
        <dbReference type="EMBL" id="MBA4643699.1"/>
    </source>
</evidence>